<dbReference type="RefSeq" id="WP_007981959.1">
    <property type="nucleotide sequence ID" value="NZ_AEMG01000019.1"/>
</dbReference>
<feature type="region of interest" description="Disordered" evidence="1">
    <location>
        <begin position="142"/>
        <end position="164"/>
    </location>
</feature>
<sequence length="292" mass="33021">MIIADGEGHYRFITQPDHARLAGRFAEHWGNETFERPEPFAAMVLAADAHDDGWWEYDRRPHLEDGEVVDFLSVPADAWVAFYDGGIESVIELNDYAGLVTSMHGSGLRRRRYGLSSSWPDTPPAFEEFVDREERRQTRLAEELHGREADGEHGNERRSNADTRLSDADIDLLTALHEEGEPPEGTESRLWCNYELLQVWDFLSLVLCTSEWPEETTIDSVPTSPETADVSMTVTPLGDDEFRLDPYPFDEAPLTASVPARIVPDGGYDDEAALLRAYYGGEHETVEFTLRE</sequence>
<dbReference type="Pfam" id="PF13030">
    <property type="entry name" value="DUF3891"/>
    <property type="match status" value="1"/>
</dbReference>
<evidence type="ECO:0000256" key="1">
    <source>
        <dbReference type="SAM" id="MobiDB-lite"/>
    </source>
</evidence>
<reference evidence="2 4" key="1">
    <citation type="journal article" date="2014" name="ISME J.">
        <title>Trehalose/2-sulfotrehalose biosynthesis and glycine-betaine uptake are widely spread mechanisms for osmoadaptation in the Halobacteriales.</title>
        <authorList>
            <person name="Youssef N.H."/>
            <person name="Savage-Ashlock K.N."/>
            <person name="McCully A.L."/>
            <person name="Luedtke B."/>
            <person name="Shaw E.I."/>
            <person name="Hoff W.D."/>
            <person name="Elshahed M.S."/>
        </authorList>
    </citation>
    <scope>NUCLEOTIDE SEQUENCE [LARGE SCALE GENOMIC DNA]</scope>
    <source>
        <strain evidence="2 4">DX253</strain>
    </source>
</reference>
<accession>E7QXD8</accession>
<evidence type="ECO:0000313" key="5">
    <source>
        <dbReference type="Proteomes" id="UP000184203"/>
    </source>
</evidence>
<name>E7QXD8_HALPU</name>
<organism evidence="2 4">
    <name type="scientific">Haladaptatus paucihalophilus DX253</name>
    <dbReference type="NCBI Taxonomy" id="797209"/>
    <lineage>
        <taxon>Archaea</taxon>
        <taxon>Methanobacteriati</taxon>
        <taxon>Methanobacteriota</taxon>
        <taxon>Stenosarchaea group</taxon>
        <taxon>Halobacteria</taxon>
        <taxon>Halobacteriales</taxon>
        <taxon>Haladaptataceae</taxon>
        <taxon>Haladaptatus</taxon>
    </lineage>
</organism>
<dbReference type="Proteomes" id="UP000184203">
    <property type="component" value="Unassembled WGS sequence"/>
</dbReference>
<dbReference type="EMBL" id="FRAN01000001">
    <property type="protein sequence ID" value="SHK26847.1"/>
    <property type="molecule type" value="Genomic_DNA"/>
</dbReference>
<dbReference type="Proteomes" id="UP000003751">
    <property type="component" value="Unassembled WGS sequence"/>
</dbReference>
<dbReference type="OrthoDB" id="214460at2157"/>
<reference evidence="3" key="3">
    <citation type="submission" date="2016-11" db="EMBL/GenBank/DDBJ databases">
        <authorList>
            <person name="Jaros S."/>
            <person name="Januszkiewicz K."/>
            <person name="Wedrychowicz H."/>
        </authorList>
    </citation>
    <scope>NUCLEOTIDE SEQUENCE [LARGE SCALE GENOMIC DNA]</scope>
    <source>
        <strain evidence="3">DX253</strain>
    </source>
</reference>
<gene>
    <name evidence="3" type="ORF">SAMN05444342_1156</name>
    <name evidence="2" type="ORF">ZOD2009_17383</name>
</gene>
<evidence type="ECO:0008006" key="6">
    <source>
        <dbReference type="Google" id="ProtNLM"/>
    </source>
</evidence>
<dbReference type="InterPro" id="IPR024992">
    <property type="entry name" value="DUF3891"/>
</dbReference>
<protein>
    <recommendedName>
        <fullName evidence="6">DUF3891 domain-containing protein</fullName>
    </recommendedName>
</protein>
<evidence type="ECO:0000313" key="2">
    <source>
        <dbReference type="EMBL" id="EFW90941.1"/>
    </source>
</evidence>
<dbReference type="PATRIC" id="fig|797209.4.peg.3404"/>
<dbReference type="EMBL" id="AEMG01000019">
    <property type="protein sequence ID" value="EFW90941.1"/>
    <property type="molecule type" value="Genomic_DNA"/>
</dbReference>
<dbReference type="STRING" id="797209.GCA_000376445_02964"/>
<dbReference type="AlphaFoldDB" id="E7QXD8"/>
<evidence type="ECO:0000313" key="4">
    <source>
        <dbReference type="Proteomes" id="UP000003751"/>
    </source>
</evidence>
<reference evidence="5" key="2">
    <citation type="submission" date="2016-11" db="EMBL/GenBank/DDBJ databases">
        <authorList>
            <person name="Varghese N."/>
            <person name="Submissions S."/>
        </authorList>
    </citation>
    <scope>NUCLEOTIDE SEQUENCE [LARGE SCALE GENOMIC DNA]</scope>
    <source>
        <strain evidence="5">DX253</strain>
    </source>
</reference>
<dbReference type="eggNOG" id="arCOG12117">
    <property type="taxonomic scope" value="Archaea"/>
</dbReference>
<proteinExistence type="predicted"/>
<evidence type="ECO:0000313" key="3">
    <source>
        <dbReference type="EMBL" id="SHK26847.1"/>
    </source>
</evidence>
<keyword evidence="5" id="KW-1185">Reference proteome</keyword>